<accession>A0A9X1Y9S4</accession>
<dbReference type="AlphaFoldDB" id="A0A9X1Y9S4"/>
<proteinExistence type="predicted"/>
<comment type="caution">
    <text evidence="2">The sequence shown here is derived from an EMBL/GenBank/DDBJ whole genome shotgun (WGS) entry which is preliminary data.</text>
</comment>
<dbReference type="Proteomes" id="UP001139516">
    <property type="component" value="Unassembled WGS sequence"/>
</dbReference>
<feature type="signal peptide" evidence="1">
    <location>
        <begin position="1"/>
        <end position="22"/>
    </location>
</feature>
<evidence type="ECO:0000313" key="2">
    <source>
        <dbReference type="EMBL" id="MCK8785015.1"/>
    </source>
</evidence>
<evidence type="ECO:0000313" key="3">
    <source>
        <dbReference type="Proteomes" id="UP001139516"/>
    </source>
</evidence>
<keyword evidence="3" id="KW-1185">Reference proteome</keyword>
<dbReference type="EMBL" id="JALPRX010000046">
    <property type="protein sequence ID" value="MCK8785015.1"/>
    <property type="molecule type" value="Genomic_DNA"/>
</dbReference>
<dbReference type="RefSeq" id="WP_248667137.1">
    <property type="nucleotide sequence ID" value="NZ_JALPRX010000046.1"/>
</dbReference>
<sequence>MRRPLPPFVALLVAVLAIPAMAETPSERAAAQLQRAIGRDRVDEVGTMSRREVGRGTTTATARLGQLNGDRGAFAPGTVRWEESGMLPGNGWTINAGMASNLR</sequence>
<protein>
    <submittedName>
        <fullName evidence="2">Uncharacterized protein</fullName>
    </submittedName>
</protein>
<organism evidence="2 3">
    <name type="scientific">Roseomonas acroporae</name>
    <dbReference type="NCBI Taxonomy" id="2937791"/>
    <lineage>
        <taxon>Bacteria</taxon>
        <taxon>Pseudomonadati</taxon>
        <taxon>Pseudomonadota</taxon>
        <taxon>Alphaproteobacteria</taxon>
        <taxon>Acetobacterales</taxon>
        <taxon>Roseomonadaceae</taxon>
        <taxon>Roseomonas</taxon>
    </lineage>
</organism>
<gene>
    <name evidence="2" type="ORF">M0638_11535</name>
</gene>
<keyword evidence="1" id="KW-0732">Signal</keyword>
<name>A0A9X1Y9S4_9PROT</name>
<evidence type="ECO:0000256" key="1">
    <source>
        <dbReference type="SAM" id="SignalP"/>
    </source>
</evidence>
<reference evidence="2" key="1">
    <citation type="submission" date="2022-04" db="EMBL/GenBank/DDBJ databases">
        <title>Roseomonas acroporae sp. nov., isolated from coral Acropora digitifera.</title>
        <authorList>
            <person name="Sun H."/>
        </authorList>
    </citation>
    <scope>NUCLEOTIDE SEQUENCE</scope>
    <source>
        <strain evidence="2">NAR14</strain>
    </source>
</reference>
<feature type="chain" id="PRO_5040868840" evidence="1">
    <location>
        <begin position="23"/>
        <end position="103"/>
    </location>
</feature>